<dbReference type="Pfam" id="PF02698">
    <property type="entry name" value="DUF218"/>
    <property type="match status" value="1"/>
</dbReference>
<dbReference type="AlphaFoldDB" id="A0A2S6NMV6"/>
<evidence type="ECO:0000259" key="1">
    <source>
        <dbReference type="Pfam" id="PF02698"/>
    </source>
</evidence>
<gene>
    <name evidence="2" type="ORF">CCS01_03185</name>
</gene>
<evidence type="ECO:0000313" key="3">
    <source>
        <dbReference type="Proteomes" id="UP000239724"/>
    </source>
</evidence>
<evidence type="ECO:0000313" key="2">
    <source>
        <dbReference type="EMBL" id="PPQ37786.1"/>
    </source>
</evidence>
<dbReference type="PANTHER" id="PTHR30336:SF20">
    <property type="entry name" value="DUF218 DOMAIN-CONTAINING PROTEIN"/>
    <property type="match status" value="1"/>
</dbReference>
<keyword evidence="3" id="KW-1185">Reference proteome</keyword>
<dbReference type="GO" id="GO:0005886">
    <property type="term" value="C:plasma membrane"/>
    <property type="evidence" value="ECO:0007669"/>
    <property type="project" value="TreeGrafter"/>
</dbReference>
<comment type="caution">
    <text evidence="2">The sequence shown here is derived from an EMBL/GenBank/DDBJ whole genome shotgun (WGS) entry which is preliminary data.</text>
</comment>
<name>A0A2S6NMV6_RHOGL</name>
<sequence>MKVNPQVPGAADAVIVIFGAAVRPDGTPSHTLHHRVNAAARFAHRFRNPLFIPTGAKGRYGDAEAAVMARQLRDLGFADTAIIREETGTDTLSSVRAVTRIIRGLHPVPPVYACTSAYHLPRCLTLLRLAGIRAHACPPPPVPAATRQSLRWYWRLREAPALPYDALLMLWLRATGRA</sequence>
<feature type="domain" description="DUF218" evidence="1">
    <location>
        <begin position="14"/>
        <end position="158"/>
    </location>
</feature>
<proteinExistence type="predicted"/>
<dbReference type="Proteomes" id="UP000239724">
    <property type="component" value="Unassembled WGS sequence"/>
</dbReference>
<protein>
    <recommendedName>
        <fullName evidence="1">DUF218 domain-containing protein</fullName>
    </recommendedName>
</protein>
<dbReference type="RefSeq" id="WP_104517397.1">
    <property type="nucleotide sequence ID" value="NZ_NHRY01000045.1"/>
</dbReference>
<organism evidence="2 3">
    <name type="scientific">Rhodopila globiformis</name>
    <name type="common">Rhodopseudomonas globiformis</name>
    <dbReference type="NCBI Taxonomy" id="1071"/>
    <lineage>
        <taxon>Bacteria</taxon>
        <taxon>Pseudomonadati</taxon>
        <taxon>Pseudomonadota</taxon>
        <taxon>Alphaproteobacteria</taxon>
        <taxon>Acetobacterales</taxon>
        <taxon>Acetobacteraceae</taxon>
        <taxon>Rhodopila</taxon>
    </lineage>
</organism>
<dbReference type="CDD" id="cd06259">
    <property type="entry name" value="YdcF-like"/>
    <property type="match status" value="1"/>
</dbReference>
<reference evidence="2 3" key="1">
    <citation type="journal article" date="2018" name="Arch. Microbiol.">
        <title>New insights into the metabolic potential of the phototrophic purple bacterium Rhodopila globiformis DSM 161(T) from its draft genome sequence and evidence for a vanadium-dependent nitrogenase.</title>
        <authorList>
            <person name="Imhoff J.F."/>
            <person name="Rahn T."/>
            <person name="Kunzel S."/>
            <person name="Neulinger S.C."/>
        </authorList>
    </citation>
    <scope>NUCLEOTIDE SEQUENCE [LARGE SCALE GENOMIC DNA]</scope>
    <source>
        <strain evidence="2 3">DSM 161</strain>
    </source>
</reference>
<dbReference type="InterPro" id="IPR003848">
    <property type="entry name" value="DUF218"/>
</dbReference>
<dbReference type="PANTHER" id="PTHR30336">
    <property type="entry name" value="INNER MEMBRANE PROTEIN, PROBABLE PERMEASE"/>
    <property type="match status" value="1"/>
</dbReference>
<dbReference type="EMBL" id="NHRY01000045">
    <property type="protein sequence ID" value="PPQ37786.1"/>
    <property type="molecule type" value="Genomic_DNA"/>
</dbReference>
<accession>A0A2S6NMV6</accession>
<dbReference type="OrthoDB" id="7269512at2"/>
<dbReference type="InterPro" id="IPR051599">
    <property type="entry name" value="Cell_Envelope_Assoc"/>
</dbReference>